<dbReference type="AlphaFoldDB" id="A0A7I8KM94"/>
<protein>
    <submittedName>
        <fullName evidence="2">Uncharacterized protein</fullName>
    </submittedName>
</protein>
<reference evidence="2" key="1">
    <citation type="submission" date="2020-02" db="EMBL/GenBank/DDBJ databases">
        <authorList>
            <person name="Scholz U."/>
            <person name="Mascher M."/>
            <person name="Fiebig A."/>
        </authorList>
    </citation>
    <scope>NUCLEOTIDE SEQUENCE</scope>
</reference>
<name>A0A7I8KM94_SPIIN</name>
<evidence type="ECO:0000256" key="1">
    <source>
        <dbReference type="SAM" id="MobiDB-lite"/>
    </source>
</evidence>
<feature type="compositionally biased region" description="Pro residues" evidence="1">
    <location>
        <begin position="32"/>
        <end position="41"/>
    </location>
</feature>
<proteinExistence type="predicted"/>
<accession>A0A7I8KM94</accession>
<feature type="region of interest" description="Disordered" evidence="1">
    <location>
        <begin position="1"/>
        <end position="42"/>
    </location>
</feature>
<sequence>MGRKGERDRERERESSPLEGRLRNPRHLRRCSPPPPLPPGYPSELCKLCPAP</sequence>
<evidence type="ECO:0000313" key="3">
    <source>
        <dbReference type="Proteomes" id="UP000663760"/>
    </source>
</evidence>
<organism evidence="2 3">
    <name type="scientific">Spirodela intermedia</name>
    <name type="common">Intermediate duckweed</name>
    <dbReference type="NCBI Taxonomy" id="51605"/>
    <lineage>
        <taxon>Eukaryota</taxon>
        <taxon>Viridiplantae</taxon>
        <taxon>Streptophyta</taxon>
        <taxon>Embryophyta</taxon>
        <taxon>Tracheophyta</taxon>
        <taxon>Spermatophyta</taxon>
        <taxon>Magnoliopsida</taxon>
        <taxon>Liliopsida</taxon>
        <taxon>Araceae</taxon>
        <taxon>Lemnoideae</taxon>
        <taxon>Spirodela</taxon>
    </lineage>
</organism>
<keyword evidence="3" id="KW-1185">Reference proteome</keyword>
<dbReference type="EMBL" id="LR746270">
    <property type="protein sequence ID" value="CAA7398903.1"/>
    <property type="molecule type" value="Genomic_DNA"/>
</dbReference>
<evidence type="ECO:0000313" key="2">
    <source>
        <dbReference type="EMBL" id="CAA7398903.1"/>
    </source>
</evidence>
<dbReference type="Proteomes" id="UP000663760">
    <property type="component" value="Chromosome 7"/>
</dbReference>
<feature type="compositionally biased region" description="Basic and acidic residues" evidence="1">
    <location>
        <begin position="1"/>
        <end position="22"/>
    </location>
</feature>
<gene>
    <name evidence="2" type="ORF">SI8410_07009573</name>
</gene>